<organism evidence="1 2">
    <name type="scientific">Meloidogyne enterolobii</name>
    <name type="common">Root-knot nematode worm</name>
    <name type="synonym">Meloidogyne mayaguensis</name>
    <dbReference type="NCBI Taxonomy" id="390850"/>
    <lineage>
        <taxon>Eukaryota</taxon>
        <taxon>Metazoa</taxon>
        <taxon>Ecdysozoa</taxon>
        <taxon>Nematoda</taxon>
        <taxon>Chromadorea</taxon>
        <taxon>Rhabditida</taxon>
        <taxon>Tylenchina</taxon>
        <taxon>Tylenchomorpha</taxon>
        <taxon>Tylenchoidea</taxon>
        <taxon>Meloidogynidae</taxon>
        <taxon>Meloidogyninae</taxon>
        <taxon>Meloidogyne</taxon>
    </lineage>
</organism>
<gene>
    <name evidence="1" type="ORF">MENTE1834_LOCUS18558</name>
</gene>
<reference evidence="1" key="1">
    <citation type="submission" date="2023-11" db="EMBL/GenBank/DDBJ databases">
        <authorList>
            <person name="Poullet M."/>
        </authorList>
    </citation>
    <scope>NUCLEOTIDE SEQUENCE</scope>
    <source>
        <strain evidence="1">E1834</strain>
    </source>
</reference>
<proteinExistence type="predicted"/>
<comment type="caution">
    <text evidence="1">The sequence shown here is derived from an EMBL/GenBank/DDBJ whole genome shotgun (WGS) entry which is preliminary data.</text>
</comment>
<dbReference type="Proteomes" id="UP001497535">
    <property type="component" value="Unassembled WGS sequence"/>
</dbReference>
<evidence type="ECO:0000313" key="1">
    <source>
        <dbReference type="EMBL" id="CAK5070173.1"/>
    </source>
</evidence>
<sequence>MEYSHIEICLKFENPGNYFIILLKSFTEGFLQFYVKIKKAKEDKCVIKMFKKMSDLEREVLKGLRHSISINIIKTEENDIEDGQMNVFNEGFEERYNDEIEFVALIYPILNDGIYKFYLDEEGITREKVMFNTDTNNEIINIGNKNEENPSKNFF</sequence>
<keyword evidence="2" id="KW-1185">Reference proteome</keyword>
<accession>A0ACB0YZ58</accession>
<protein>
    <submittedName>
        <fullName evidence="1">Uncharacterized protein</fullName>
    </submittedName>
</protein>
<dbReference type="EMBL" id="CAVMJV010000021">
    <property type="protein sequence ID" value="CAK5070173.1"/>
    <property type="molecule type" value="Genomic_DNA"/>
</dbReference>
<name>A0ACB0YZ58_MELEN</name>
<evidence type="ECO:0000313" key="2">
    <source>
        <dbReference type="Proteomes" id="UP001497535"/>
    </source>
</evidence>